<sequence length="302" mass="34487">MFSAKRITPYIERFFGNVPITDSYEQRIADARKALAETDCVLIGAGAGLSTAAGLDYGGACFKREFAEFIARYGFTDLYTSSFYNFQTEEERWAYWAKHIGFARFAPPAMKLYGDLFRLVSGKDYFVITTNVDGQFRKAGFAADRLFEVQGDYAYLQCAEACHDRLYYNEALVREMSRNTENCKIPSSLAPRCPVCGGAMEVNLRKDERFVEDAGWHARAERYERFLEERQNGRLVLLELGVGYNTPGIVRFPFERMTAENSDITLIRLNRDFPGRQTMGKGRFIGMNESMTDVIRDLNKSN</sequence>
<evidence type="ECO:0000256" key="4">
    <source>
        <dbReference type="PROSITE-ProRule" id="PRU00236"/>
    </source>
</evidence>
<dbReference type="PROSITE" id="PS50305">
    <property type="entry name" value="SIRTUIN"/>
    <property type="match status" value="1"/>
</dbReference>
<comment type="caution">
    <text evidence="6">The sequence shown here is derived from an EMBL/GenBank/DDBJ whole genome shotgun (WGS) entry which is preliminary data.</text>
</comment>
<keyword evidence="4" id="KW-0479">Metal-binding</keyword>
<evidence type="ECO:0000313" key="7">
    <source>
        <dbReference type="Proteomes" id="UP000322940"/>
    </source>
</evidence>
<dbReference type="Proteomes" id="UP000322940">
    <property type="component" value="Unassembled WGS sequence"/>
</dbReference>
<accession>A0A5B3H544</accession>
<dbReference type="AlphaFoldDB" id="A0A5B3H544"/>
<keyword evidence="3" id="KW-0520">NAD</keyword>
<feature type="binding site" evidence="4">
    <location>
        <position position="193"/>
    </location>
    <ligand>
        <name>Zn(2+)</name>
        <dbReference type="ChEBI" id="CHEBI:29105"/>
    </ligand>
</feature>
<evidence type="ECO:0000256" key="1">
    <source>
        <dbReference type="ARBA" id="ARBA00012928"/>
    </source>
</evidence>
<proteinExistence type="predicted"/>
<dbReference type="Gene3D" id="3.40.50.1220">
    <property type="entry name" value="TPP-binding domain"/>
    <property type="match status" value="1"/>
</dbReference>
<dbReference type="PANTHER" id="PTHR11085:SF10">
    <property type="entry name" value="NAD-DEPENDENT PROTEIN DEACYLASE SIRTUIN-5, MITOCHONDRIAL-RELATED"/>
    <property type="match status" value="1"/>
</dbReference>
<name>A0A5B3H544_9BACT</name>
<organism evidence="6 7">
    <name type="scientific">Alistipes onderdonkii</name>
    <dbReference type="NCBI Taxonomy" id="328813"/>
    <lineage>
        <taxon>Bacteria</taxon>
        <taxon>Pseudomonadati</taxon>
        <taxon>Bacteroidota</taxon>
        <taxon>Bacteroidia</taxon>
        <taxon>Bacteroidales</taxon>
        <taxon>Rikenellaceae</taxon>
        <taxon>Alistipes</taxon>
    </lineage>
</organism>
<dbReference type="InterPro" id="IPR026590">
    <property type="entry name" value="Ssirtuin_cat_dom"/>
</dbReference>
<dbReference type="EC" id="2.3.1.286" evidence="1"/>
<dbReference type="RefSeq" id="WP_130064416.1">
    <property type="nucleotide sequence ID" value="NZ_JADCKD010000006.1"/>
</dbReference>
<dbReference type="GO" id="GO:0070403">
    <property type="term" value="F:NAD+ binding"/>
    <property type="evidence" value="ECO:0007669"/>
    <property type="project" value="InterPro"/>
</dbReference>
<dbReference type="InterPro" id="IPR003000">
    <property type="entry name" value="Sirtuin"/>
</dbReference>
<feature type="binding site" evidence="4">
    <location>
        <position position="196"/>
    </location>
    <ligand>
        <name>Zn(2+)</name>
        <dbReference type="ChEBI" id="CHEBI:29105"/>
    </ligand>
</feature>
<dbReference type="SUPFAM" id="SSF52467">
    <property type="entry name" value="DHS-like NAD/FAD-binding domain"/>
    <property type="match status" value="1"/>
</dbReference>
<evidence type="ECO:0000313" key="6">
    <source>
        <dbReference type="EMBL" id="KAA2381114.1"/>
    </source>
</evidence>
<dbReference type="GO" id="GO:0046872">
    <property type="term" value="F:metal ion binding"/>
    <property type="evidence" value="ECO:0007669"/>
    <property type="project" value="UniProtKB-KW"/>
</dbReference>
<feature type="binding site" evidence="4">
    <location>
        <position position="162"/>
    </location>
    <ligand>
        <name>Zn(2+)</name>
        <dbReference type="ChEBI" id="CHEBI:29105"/>
    </ligand>
</feature>
<evidence type="ECO:0000256" key="2">
    <source>
        <dbReference type="ARBA" id="ARBA00022679"/>
    </source>
</evidence>
<feature type="domain" description="Deacetylase sirtuin-type" evidence="5">
    <location>
        <begin position="21"/>
        <end position="302"/>
    </location>
</feature>
<reference evidence="6 7" key="1">
    <citation type="journal article" date="2019" name="Nat. Med.">
        <title>A library of human gut bacterial isolates paired with longitudinal multiomics data enables mechanistic microbiome research.</title>
        <authorList>
            <person name="Poyet M."/>
            <person name="Groussin M."/>
            <person name="Gibbons S.M."/>
            <person name="Avila-Pacheco J."/>
            <person name="Jiang X."/>
            <person name="Kearney S.M."/>
            <person name="Perrotta A.R."/>
            <person name="Berdy B."/>
            <person name="Zhao S."/>
            <person name="Lieberman T.D."/>
            <person name="Swanson P.K."/>
            <person name="Smith M."/>
            <person name="Roesemann S."/>
            <person name="Alexander J.E."/>
            <person name="Rich S.A."/>
            <person name="Livny J."/>
            <person name="Vlamakis H."/>
            <person name="Clish C."/>
            <person name="Bullock K."/>
            <person name="Deik A."/>
            <person name="Scott J."/>
            <person name="Pierce K.A."/>
            <person name="Xavier R.J."/>
            <person name="Alm E.J."/>
        </authorList>
    </citation>
    <scope>NUCLEOTIDE SEQUENCE [LARGE SCALE GENOMIC DNA]</scope>
    <source>
        <strain evidence="6 7">BIOML-A266</strain>
    </source>
</reference>
<evidence type="ECO:0000259" key="5">
    <source>
        <dbReference type="PROSITE" id="PS50305"/>
    </source>
</evidence>
<dbReference type="GO" id="GO:0017136">
    <property type="term" value="F:histone deacetylase activity, NAD-dependent"/>
    <property type="evidence" value="ECO:0007669"/>
    <property type="project" value="TreeGrafter"/>
</dbReference>
<dbReference type="InterPro" id="IPR050134">
    <property type="entry name" value="NAD-dep_sirtuin_deacylases"/>
</dbReference>
<gene>
    <name evidence="6" type="ORF">F2Y10_01075</name>
</gene>
<dbReference type="EMBL" id="VVXH01000001">
    <property type="protein sequence ID" value="KAA2381114.1"/>
    <property type="molecule type" value="Genomic_DNA"/>
</dbReference>
<evidence type="ECO:0000256" key="3">
    <source>
        <dbReference type="ARBA" id="ARBA00023027"/>
    </source>
</evidence>
<comment type="caution">
    <text evidence="4">Lacks conserved residue(s) required for the propagation of feature annotation.</text>
</comment>
<dbReference type="PANTHER" id="PTHR11085">
    <property type="entry name" value="NAD-DEPENDENT PROTEIN DEACYLASE SIRTUIN-5, MITOCHONDRIAL-RELATED"/>
    <property type="match status" value="1"/>
</dbReference>
<keyword evidence="4" id="KW-0862">Zinc</keyword>
<protein>
    <recommendedName>
        <fullName evidence="1">protein acetyllysine N-acetyltransferase</fullName>
        <ecNumber evidence="1">2.3.1.286</ecNumber>
    </recommendedName>
</protein>
<keyword evidence="2" id="KW-0808">Transferase</keyword>
<feature type="binding site" evidence="4">
    <location>
        <position position="158"/>
    </location>
    <ligand>
        <name>Zn(2+)</name>
        <dbReference type="ChEBI" id="CHEBI:29105"/>
    </ligand>
</feature>
<dbReference type="Pfam" id="PF02146">
    <property type="entry name" value="SIR2"/>
    <property type="match status" value="1"/>
</dbReference>
<dbReference type="CDD" id="cd00296">
    <property type="entry name" value="SIR2"/>
    <property type="match status" value="1"/>
</dbReference>
<dbReference type="InterPro" id="IPR029035">
    <property type="entry name" value="DHS-like_NAD/FAD-binding_dom"/>
</dbReference>